<dbReference type="RefSeq" id="WP_154742895.1">
    <property type="nucleotide sequence ID" value="NZ_JBHSTG010000002.1"/>
</dbReference>
<gene>
    <name evidence="2" type="ORF">GIR22_08445</name>
</gene>
<dbReference type="AlphaFoldDB" id="A0A7X2RS32"/>
<comment type="caution">
    <text evidence="2">The sequence shown here is derived from an EMBL/GenBank/DDBJ whole genome shotgun (WGS) entry which is preliminary data.</text>
</comment>
<dbReference type="EMBL" id="WLYI01000009">
    <property type="protein sequence ID" value="MTD19179.1"/>
    <property type="molecule type" value="Genomic_DNA"/>
</dbReference>
<protein>
    <submittedName>
        <fullName evidence="2">Uncharacterized protein</fullName>
    </submittedName>
</protein>
<dbReference type="OrthoDB" id="7024058at2"/>
<keyword evidence="1" id="KW-1133">Transmembrane helix</keyword>
<sequence length="75" mass="8074">MSPKTLFKILMFALCYLAGLLAWVLIAIPELIGSSSDALVVAGFAGTAVWMICTTCIVLYVLNTRKPAGNSEHEK</sequence>
<evidence type="ECO:0000313" key="3">
    <source>
        <dbReference type="Proteomes" id="UP000431485"/>
    </source>
</evidence>
<keyword evidence="1" id="KW-0472">Membrane</keyword>
<accession>A0A7X2RS32</accession>
<keyword evidence="1" id="KW-0812">Transmembrane</keyword>
<organism evidence="2 3">
    <name type="scientific">Pseudomonas karstica</name>
    <dbReference type="NCBI Taxonomy" id="1055468"/>
    <lineage>
        <taxon>Bacteria</taxon>
        <taxon>Pseudomonadati</taxon>
        <taxon>Pseudomonadota</taxon>
        <taxon>Gammaproteobacteria</taxon>
        <taxon>Pseudomonadales</taxon>
        <taxon>Pseudomonadaceae</taxon>
        <taxon>Pseudomonas</taxon>
    </lineage>
</organism>
<name>A0A7X2RS32_9PSED</name>
<reference evidence="2 3" key="1">
    <citation type="submission" date="2019-11" db="EMBL/GenBank/DDBJ databases">
        <title>Pseudmonas karstica sp. nov. and Pseudomonas spelaei sp. nov. from caves.</title>
        <authorList>
            <person name="Zeman M."/>
        </authorList>
    </citation>
    <scope>NUCLEOTIDE SEQUENCE [LARGE SCALE GENOMIC DNA]</scope>
    <source>
        <strain evidence="2 3">CCM 7891</strain>
    </source>
</reference>
<feature type="transmembrane region" description="Helical" evidence="1">
    <location>
        <begin position="38"/>
        <end position="62"/>
    </location>
</feature>
<feature type="transmembrane region" description="Helical" evidence="1">
    <location>
        <begin position="9"/>
        <end position="32"/>
    </location>
</feature>
<keyword evidence="3" id="KW-1185">Reference proteome</keyword>
<evidence type="ECO:0000313" key="2">
    <source>
        <dbReference type="EMBL" id="MTD19179.1"/>
    </source>
</evidence>
<proteinExistence type="predicted"/>
<evidence type="ECO:0000256" key="1">
    <source>
        <dbReference type="SAM" id="Phobius"/>
    </source>
</evidence>
<dbReference type="Proteomes" id="UP000431485">
    <property type="component" value="Unassembled WGS sequence"/>
</dbReference>